<name>A0A2N9W0Q1_9HYPH</name>
<sequence>MGVIDVEQKKTIGFVFIDKFADWEFGLLSGAATDWFAARAVALSPVTGPVRSIGGLRLVPDRGIGVAENSDLDAIAVIGSDTWPDEDAPDIAPLLNATLVRGGIVGGICGGTLALARAGIFEGRKHTSNGAGWIESNLGDYAGSSLYQDVPYAVRDAHIISAPGSAPGTFTTNFLEALFPEKAGQVAEMREFVGREYQAA</sequence>
<dbReference type="SUPFAM" id="SSF52317">
    <property type="entry name" value="Class I glutamine amidotransferase-like"/>
    <property type="match status" value="1"/>
</dbReference>
<accession>A0A2N9W0Q1</accession>
<comment type="caution">
    <text evidence="2">The sequence shown here is derived from an EMBL/GenBank/DDBJ whole genome shotgun (WGS) entry which is preliminary data.</text>
</comment>
<dbReference type="EMBL" id="MZMT01000020">
    <property type="protein sequence ID" value="PIO45319.1"/>
    <property type="molecule type" value="Genomic_DNA"/>
</dbReference>
<dbReference type="KEGG" id="pht:BLM14_00915"/>
<dbReference type="Gene3D" id="3.40.50.880">
    <property type="match status" value="1"/>
</dbReference>
<evidence type="ECO:0000259" key="1">
    <source>
        <dbReference type="Pfam" id="PF01965"/>
    </source>
</evidence>
<dbReference type="AlphaFoldDB" id="A0A2N9W0Q1"/>
<evidence type="ECO:0000313" key="2">
    <source>
        <dbReference type="EMBL" id="PIO45319.1"/>
    </source>
</evidence>
<keyword evidence="3" id="KW-1185">Reference proteome</keyword>
<gene>
    <name evidence="2" type="ORF">B5P45_07530</name>
</gene>
<dbReference type="InterPro" id="IPR029062">
    <property type="entry name" value="Class_I_gatase-like"/>
</dbReference>
<reference evidence="3" key="1">
    <citation type="journal article" date="2017" name="Int J Environ Stud">
        <title>Does the Miocene-Pliocene relict legume Oxytropis triphylla form nitrogen-fixing nodules with a combination of bacterial strains?</title>
        <authorList>
            <person name="Safronova V."/>
            <person name="Belimov A."/>
            <person name="Sazanova A."/>
            <person name="Kuznetsova I."/>
            <person name="Popova J."/>
            <person name="Andronov E."/>
            <person name="Verkhozina A."/>
            <person name="Tikhonovich I."/>
        </authorList>
    </citation>
    <scope>NUCLEOTIDE SEQUENCE [LARGE SCALE GENOMIC DNA]</scope>
    <source>
        <strain evidence="3">Tri-38</strain>
    </source>
</reference>
<protein>
    <submittedName>
        <fullName evidence="2">Glutamine amidotransferase</fullName>
    </submittedName>
</protein>
<proteinExistence type="predicted"/>
<dbReference type="Pfam" id="PF01965">
    <property type="entry name" value="DJ-1_PfpI"/>
    <property type="match status" value="1"/>
</dbReference>
<keyword evidence="2" id="KW-0315">Glutamine amidotransferase</keyword>
<keyword evidence="2" id="KW-0808">Transferase</keyword>
<feature type="domain" description="DJ-1/PfpI" evidence="1">
    <location>
        <begin position="12"/>
        <end position="176"/>
    </location>
</feature>
<dbReference type="Proteomes" id="UP000232163">
    <property type="component" value="Unassembled WGS sequence"/>
</dbReference>
<dbReference type="InterPro" id="IPR002818">
    <property type="entry name" value="DJ-1/PfpI"/>
</dbReference>
<evidence type="ECO:0000313" key="3">
    <source>
        <dbReference type="Proteomes" id="UP000232163"/>
    </source>
</evidence>
<organism evidence="2 3">
    <name type="scientific">Phyllobacterium zundukense</name>
    <dbReference type="NCBI Taxonomy" id="1867719"/>
    <lineage>
        <taxon>Bacteria</taxon>
        <taxon>Pseudomonadati</taxon>
        <taxon>Pseudomonadota</taxon>
        <taxon>Alphaproteobacteria</taxon>
        <taxon>Hyphomicrobiales</taxon>
        <taxon>Phyllobacteriaceae</taxon>
        <taxon>Phyllobacterium</taxon>
    </lineage>
</organism>
<dbReference type="GO" id="GO:0016740">
    <property type="term" value="F:transferase activity"/>
    <property type="evidence" value="ECO:0007669"/>
    <property type="project" value="UniProtKB-KW"/>
</dbReference>